<dbReference type="PANTHER" id="PTHR14969:SF13">
    <property type="entry name" value="AT30094P"/>
    <property type="match status" value="1"/>
</dbReference>
<dbReference type="PANTHER" id="PTHR14969">
    <property type="entry name" value="SPHINGOSINE-1-PHOSPHATE PHOSPHOHYDROLASE"/>
    <property type="match status" value="1"/>
</dbReference>
<feature type="transmembrane region" description="Helical" evidence="1">
    <location>
        <begin position="12"/>
        <end position="36"/>
    </location>
</feature>
<feature type="transmembrane region" description="Helical" evidence="1">
    <location>
        <begin position="116"/>
        <end position="134"/>
    </location>
</feature>
<dbReference type="Proteomes" id="UP000321816">
    <property type="component" value="Chromosome"/>
</dbReference>
<evidence type="ECO:0000256" key="1">
    <source>
        <dbReference type="SAM" id="Phobius"/>
    </source>
</evidence>
<feature type="transmembrane region" description="Helical" evidence="1">
    <location>
        <begin position="140"/>
        <end position="159"/>
    </location>
</feature>
<accession>A0A5C7F7J9</accession>
<sequence length="172" mass="18556">MNQQLRADWLDPIMVFLTTISDVAAFWWITAVILLIAGRKIGSYVPGLTLAAAVAAAFMARNAAAYLIARPRPPLTEENVNQLVELPIADSFPSGHAASSFAAMYVMVYFFPSAKYWAIPLAVIFAYTRLYVGMHFPLDSLAGALLGLITAAVTTKLIVSYAAKKKNPSAAS</sequence>
<dbReference type="AlphaFoldDB" id="A0A5C7F7J9"/>
<feature type="domain" description="Phosphatidic acid phosphatase type 2/haloperoxidase" evidence="2">
    <location>
        <begin position="45"/>
        <end position="155"/>
    </location>
</feature>
<evidence type="ECO:0000313" key="4">
    <source>
        <dbReference type="Proteomes" id="UP000321816"/>
    </source>
</evidence>
<dbReference type="InterPro" id="IPR036938">
    <property type="entry name" value="PAP2/HPO_sf"/>
</dbReference>
<reference evidence="3 4" key="1">
    <citation type="submission" date="2024-01" db="EMBL/GenBank/DDBJ databases">
        <title>Complete Genome Sequence of Alkalicoccus halolimnae BZ-SZ-XJ29T, a Moderately Halophilic Bacterium Isolated from a Salt Lake.</title>
        <authorList>
            <person name="Zhao B."/>
        </authorList>
    </citation>
    <scope>NUCLEOTIDE SEQUENCE [LARGE SCALE GENOMIC DNA]</scope>
    <source>
        <strain evidence="3 4">BZ-SZ-XJ29</strain>
    </source>
</reference>
<evidence type="ECO:0000313" key="3">
    <source>
        <dbReference type="EMBL" id="WWD79620.1"/>
    </source>
</evidence>
<evidence type="ECO:0000259" key="2">
    <source>
        <dbReference type="SMART" id="SM00014"/>
    </source>
</evidence>
<dbReference type="Pfam" id="PF01569">
    <property type="entry name" value="PAP2"/>
    <property type="match status" value="1"/>
</dbReference>
<dbReference type="Gene3D" id="1.20.144.10">
    <property type="entry name" value="Phosphatidic acid phosphatase type 2/haloperoxidase"/>
    <property type="match status" value="1"/>
</dbReference>
<dbReference type="KEGG" id="ahal:FTX54_014650"/>
<dbReference type="SUPFAM" id="SSF48317">
    <property type="entry name" value="Acid phosphatase/Vanadium-dependent haloperoxidase"/>
    <property type="match status" value="1"/>
</dbReference>
<keyword evidence="1" id="KW-0472">Membrane</keyword>
<keyword evidence="1" id="KW-1133">Transmembrane helix</keyword>
<dbReference type="EMBL" id="CP144914">
    <property type="protein sequence ID" value="WWD79620.1"/>
    <property type="molecule type" value="Genomic_DNA"/>
</dbReference>
<proteinExistence type="predicted"/>
<dbReference type="GO" id="GO:0042392">
    <property type="term" value="F:sphingosine-1-phosphate phosphatase activity"/>
    <property type="evidence" value="ECO:0007669"/>
    <property type="project" value="TreeGrafter"/>
</dbReference>
<dbReference type="RefSeq" id="WP_147803716.1">
    <property type="nucleotide sequence ID" value="NZ_CP144914.1"/>
</dbReference>
<dbReference type="OrthoDB" id="9789113at2"/>
<keyword evidence="4" id="KW-1185">Reference proteome</keyword>
<keyword evidence="1" id="KW-0812">Transmembrane</keyword>
<gene>
    <name evidence="3" type="ORF">FTX54_014650</name>
</gene>
<dbReference type="InterPro" id="IPR000326">
    <property type="entry name" value="PAP2/HPO"/>
</dbReference>
<protein>
    <submittedName>
        <fullName evidence="3">Phosphatase PAP2 family protein</fullName>
    </submittedName>
</protein>
<feature type="transmembrane region" description="Helical" evidence="1">
    <location>
        <begin position="48"/>
        <end position="69"/>
    </location>
</feature>
<organism evidence="3 4">
    <name type="scientific">Alkalicoccus halolimnae</name>
    <dbReference type="NCBI Taxonomy" id="1667239"/>
    <lineage>
        <taxon>Bacteria</taxon>
        <taxon>Bacillati</taxon>
        <taxon>Bacillota</taxon>
        <taxon>Bacilli</taxon>
        <taxon>Bacillales</taxon>
        <taxon>Bacillaceae</taxon>
        <taxon>Alkalicoccus</taxon>
    </lineage>
</organism>
<dbReference type="SMART" id="SM00014">
    <property type="entry name" value="acidPPc"/>
    <property type="match status" value="1"/>
</dbReference>
<name>A0A5C7F7J9_9BACI</name>